<evidence type="ECO:0000256" key="1">
    <source>
        <dbReference type="ARBA" id="ARBA00006295"/>
    </source>
</evidence>
<evidence type="ECO:0000259" key="3">
    <source>
        <dbReference type="SMART" id="SM00470"/>
    </source>
</evidence>
<dbReference type="SMART" id="SM00470">
    <property type="entry name" value="ParB"/>
    <property type="match status" value="1"/>
</dbReference>
<comment type="similarity">
    <text evidence="1">Belongs to the ParB family.</text>
</comment>
<reference evidence="4 5" key="1">
    <citation type="submission" date="2020-02" db="EMBL/GenBank/DDBJ databases">
        <title>Ideonella bacterium strain TBM-1.</title>
        <authorList>
            <person name="Chen W.-M."/>
        </authorList>
    </citation>
    <scope>NUCLEOTIDE SEQUENCE [LARGE SCALE GENOMIC DNA]</scope>
    <source>
        <strain evidence="4 5">TBM-1</strain>
    </source>
</reference>
<gene>
    <name evidence="4" type="ORF">G3A44_03535</name>
</gene>
<protein>
    <submittedName>
        <fullName evidence="4">ParB/RepB/Spo0J family partition protein</fullName>
    </submittedName>
</protein>
<dbReference type="GO" id="GO:0005694">
    <property type="term" value="C:chromosome"/>
    <property type="evidence" value="ECO:0007669"/>
    <property type="project" value="TreeGrafter"/>
</dbReference>
<dbReference type="GO" id="GO:0003677">
    <property type="term" value="F:DNA binding"/>
    <property type="evidence" value="ECO:0007669"/>
    <property type="project" value="InterPro"/>
</dbReference>
<keyword evidence="2" id="KW-0175">Coiled coil</keyword>
<accession>A0A7C9TIG7</accession>
<dbReference type="InterPro" id="IPR037972">
    <property type="entry name" value="RepB_N"/>
</dbReference>
<dbReference type="Gene3D" id="1.10.10.2830">
    <property type="match status" value="1"/>
</dbReference>
<dbReference type="InterPro" id="IPR040873">
    <property type="entry name" value="SoPB_HTH"/>
</dbReference>
<dbReference type="GO" id="GO:0007059">
    <property type="term" value="P:chromosome segregation"/>
    <property type="evidence" value="ECO:0007669"/>
    <property type="project" value="TreeGrafter"/>
</dbReference>
<keyword evidence="5" id="KW-1185">Reference proteome</keyword>
<dbReference type="InterPro" id="IPR050336">
    <property type="entry name" value="Chromosome_partition/occlusion"/>
</dbReference>
<dbReference type="Gene3D" id="3.90.1530.10">
    <property type="entry name" value="Conserved hypothetical protein from pyrococcus furiosus pfu- 392566-001, ParB domain"/>
    <property type="match status" value="1"/>
</dbReference>
<dbReference type="Proteomes" id="UP000484255">
    <property type="component" value="Unassembled WGS sequence"/>
</dbReference>
<dbReference type="EMBL" id="JAAGOH010000003">
    <property type="protein sequence ID" value="NDY90263.1"/>
    <property type="molecule type" value="Genomic_DNA"/>
</dbReference>
<evidence type="ECO:0000313" key="5">
    <source>
        <dbReference type="Proteomes" id="UP000484255"/>
    </source>
</evidence>
<dbReference type="CDD" id="cd16405">
    <property type="entry name" value="RepB_like_N"/>
    <property type="match status" value="1"/>
</dbReference>
<name>A0A7C9TIG7_9BURK</name>
<dbReference type="NCBIfam" id="TIGR00180">
    <property type="entry name" value="parB_part"/>
    <property type="match status" value="1"/>
</dbReference>
<dbReference type="PANTHER" id="PTHR33375:SF1">
    <property type="entry name" value="CHROMOSOME-PARTITIONING PROTEIN PARB-RELATED"/>
    <property type="match status" value="1"/>
</dbReference>
<dbReference type="InterPro" id="IPR004437">
    <property type="entry name" value="ParB/RepB/Spo0J"/>
</dbReference>
<dbReference type="AlphaFoldDB" id="A0A7C9TIG7"/>
<organism evidence="4 5">
    <name type="scientific">Ideonella livida</name>
    <dbReference type="NCBI Taxonomy" id="2707176"/>
    <lineage>
        <taxon>Bacteria</taxon>
        <taxon>Pseudomonadati</taxon>
        <taxon>Pseudomonadota</taxon>
        <taxon>Betaproteobacteria</taxon>
        <taxon>Burkholderiales</taxon>
        <taxon>Sphaerotilaceae</taxon>
        <taxon>Ideonella</taxon>
    </lineage>
</organism>
<dbReference type="InterPro" id="IPR003115">
    <property type="entry name" value="ParB_N"/>
</dbReference>
<dbReference type="SUPFAM" id="SSF109709">
    <property type="entry name" value="KorB DNA-binding domain-like"/>
    <property type="match status" value="1"/>
</dbReference>
<dbReference type="InterPro" id="IPR036086">
    <property type="entry name" value="ParB/Sulfiredoxin_sf"/>
</dbReference>
<dbReference type="SUPFAM" id="SSF110849">
    <property type="entry name" value="ParB/Sulfiredoxin"/>
    <property type="match status" value="1"/>
</dbReference>
<dbReference type="Pfam" id="PF02195">
    <property type="entry name" value="ParB_N"/>
    <property type="match status" value="1"/>
</dbReference>
<evidence type="ECO:0000313" key="4">
    <source>
        <dbReference type="EMBL" id="NDY90263.1"/>
    </source>
</evidence>
<sequence length="384" mass="41416">MATSKLSSKAAKLDFSNLPGALPSRAGEAIPGLALPNTTAPAPVAPSAPLAGPKTAPGALMAFANDARSSLLKENEELRAAAAEAEGLRSQLDEALVDLQQWEGAKAARWLDPKLVVRSRYANRDPRSFLGVDFEQLKAEIANAGGNVQPIKVRQVAAEGGAERFELVYGHRRHQACLELGLPVLAMVDNLDDQALFVEMDRENRTRKDLSAWEQGKMYQRALDEGLFPSNRKLAEAVGVDLGNLGKALSLARLPAEVVGAFASPLDLQFRWSKLLNDALNTDREGVLRRAAALSHDRGALSGKEVLQRLLQDPVDLRGNGALYRTTPSRSWAIELAGRGVATVQQSAEGDLRIDISGRAVEQRDVEALVQAVRLFVGEEAVLK</sequence>
<proteinExistence type="inferred from homology"/>
<feature type="coiled-coil region" evidence="2">
    <location>
        <begin position="61"/>
        <end position="105"/>
    </location>
</feature>
<evidence type="ECO:0000256" key="2">
    <source>
        <dbReference type="SAM" id="Coils"/>
    </source>
</evidence>
<dbReference type="RefSeq" id="WP_163456127.1">
    <property type="nucleotide sequence ID" value="NZ_JAAGOH010000003.1"/>
</dbReference>
<feature type="domain" description="ParB-like N-terminal" evidence="3">
    <location>
        <begin position="109"/>
        <end position="205"/>
    </location>
</feature>
<dbReference type="Pfam" id="PF18090">
    <property type="entry name" value="SoPB_HTH"/>
    <property type="match status" value="1"/>
</dbReference>
<comment type="caution">
    <text evidence="4">The sequence shown here is derived from an EMBL/GenBank/DDBJ whole genome shotgun (WGS) entry which is preliminary data.</text>
</comment>
<dbReference type="PANTHER" id="PTHR33375">
    <property type="entry name" value="CHROMOSOME-PARTITIONING PROTEIN PARB-RELATED"/>
    <property type="match status" value="1"/>
</dbReference>